<sequence length="66" mass="7678">MAYFLDPLMESKDAAELDLGDEFNNDTCLSNAEAAVILDKQKVNYVEQKKMFPRSLYAFRLWRLPC</sequence>
<dbReference type="Gene3D" id="1.20.1250.40">
    <property type="match status" value="1"/>
</dbReference>
<dbReference type="GO" id="GO:0000166">
    <property type="term" value="F:nucleotide binding"/>
    <property type="evidence" value="ECO:0007669"/>
    <property type="project" value="InterPro"/>
</dbReference>
<proteinExistence type="predicted"/>
<dbReference type="InterPro" id="IPR010997">
    <property type="entry name" value="HRDC-like_sf"/>
</dbReference>
<gene>
    <name evidence="1" type="ORF">Plil01_000296400</name>
</gene>
<dbReference type="Proteomes" id="UP001165083">
    <property type="component" value="Unassembled WGS sequence"/>
</dbReference>
<dbReference type="AlphaFoldDB" id="A0A9W6TF86"/>
<comment type="caution">
    <text evidence="1">The sequence shown here is derived from an EMBL/GenBank/DDBJ whole genome shotgun (WGS) entry which is preliminary data.</text>
</comment>
<evidence type="ECO:0000313" key="1">
    <source>
        <dbReference type="EMBL" id="GMF12340.1"/>
    </source>
</evidence>
<protein>
    <submittedName>
        <fullName evidence="1">Unnamed protein product</fullName>
    </submittedName>
</protein>
<dbReference type="OrthoDB" id="2186918at2759"/>
<keyword evidence="2" id="KW-1185">Reference proteome</keyword>
<dbReference type="InterPro" id="IPR038324">
    <property type="entry name" value="Rpb4/RPC9_sf"/>
</dbReference>
<name>A0A9W6TF86_9STRA</name>
<reference evidence="1" key="1">
    <citation type="submission" date="2023-04" db="EMBL/GenBank/DDBJ databases">
        <title>Phytophthora lilii NBRC 32176.</title>
        <authorList>
            <person name="Ichikawa N."/>
            <person name="Sato H."/>
            <person name="Tonouchi N."/>
        </authorList>
    </citation>
    <scope>NUCLEOTIDE SEQUENCE</scope>
    <source>
        <strain evidence="1">NBRC 32176</strain>
    </source>
</reference>
<dbReference type="EMBL" id="BSXW01000115">
    <property type="protein sequence ID" value="GMF12340.1"/>
    <property type="molecule type" value="Genomic_DNA"/>
</dbReference>
<dbReference type="SUPFAM" id="SSF47819">
    <property type="entry name" value="HRDC-like"/>
    <property type="match status" value="1"/>
</dbReference>
<organism evidence="1 2">
    <name type="scientific">Phytophthora lilii</name>
    <dbReference type="NCBI Taxonomy" id="2077276"/>
    <lineage>
        <taxon>Eukaryota</taxon>
        <taxon>Sar</taxon>
        <taxon>Stramenopiles</taxon>
        <taxon>Oomycota</taxon>
        <taxon>Peronosporomycetes</taxon>
        <taxon>Peronosporales</taxon>
        <taxon>Peronosporaceae</taxon>
        <taxon>Phytophthora</taxon>
    </lineage>
</organism>
<accession>A0A9W6TF86</accession>
<evidence type="ECO:0000313" key="2">
    <source>
        <dbReference type="Proteomes" id="UP001165083"/>
    </source>
</evidence>